<dbReference type="EMBL" id="BDSP01000278">
    <property type="protein sequence ID" value="GAX28673.1"/>
    <property type="molecule type" value="Genomic_DNA"/>
</dbReference>
<evidence type="ECO:0000256" key="1">
    <source>
        <dbReference type="PROSITE-ProRule" id="PRU00339"/>
    </source>
</evidence>
<organism evidence="2 3">
    <name type="scientific">Fistulifera solaris</name>
    <name type="common">Oleaginous diatom</name>
    <dbReference type="NCBI Taxonomy" id="1519565"/>
    <lineage>
        <taxon>Eukaryota</taxon>
        <taxon>Sar</taxon>
        <taxon>Stramenopiles</taxon>
        <taxon>Ochrophyta</taxon>
        <taxon>Bacillariophyta</taxon>
        <taxon>Bacillariophyceae</taxon>
        <taxon>Bacillariophycidae</taxon>
        <taxon>Naviculales</taxon>
        <taxon>Naviculaceae</taxon>
        <taxon>Fistulifera</taxon>
    </lineage>
</organism>
<dbReference type="InParanoid" id="A0A1Z5KQS4"/>
<dbReference type="Proteomes" id="UP000198406">
    <property type="component" value="Unassembled WGS sequence"/>
</dbReference>
<dbReference type="InterPro" id="IPR019734">
    <property type="entry name" value="TPR_rpt"/>
</dbReference>
<evidence type="ECO:0000313" key="3">
    <source>
        <dbReference type="Proteomes" id="UP000198406"/>
    </source>
</evidence>
<feature type="repeat" description="TPR" evidence="1">
    <location>
        <begin position="7"/>
        <end position="40"/>
    </location>
</feature>
<sequence>MNNINAAIKLNNMGVALMERHNYNEALETFNQGLSVLQRKLTLSKAEIEHMLYRASLHVGDDSSEDDEDLSFYGGDEECARATSIAIYNQYGQDMNMSPSQPGKRPDVCLFYYKQSEIMKARDIQLLSISLLHNQSQACHCVAKTEEEIVKASQSQICPRPLMPSFAGKHHVPAPSFLCYNPAA</sequence>
<gene>
    <name evidence="2" type="ORF">FisN_33Hh052</name>
</gene>
<keyword evidence="3" id="KW-1185">Reference proteome</keyword>
<protein>
    <submittedName>
        <fullName evidence="2">Uncharacterized protein</fullName>
    </submittedName>
</protein>
<accession>A0A1Z5KQS4</accession>
<comment type="caution">
    <text evidence="2">The sequence shown here is derived from an EMBL/GenBank/DDBJ whole genome shotgun (WGS) entry which is preliminary data.</text>
</comment>
<keyword evidence="1" id="KW-0802">TPR repeat</keyword>
<reference evidence="2 3" key="1">
    <citation type="journal article" date="2015" name="Plant Cell">
        <title>Oil accumulation by the oleaginous diatom Fistulifera solaris as revealed by the genome and transcriptome.</title>
        <authorList>
            <person name="Tanaka T."/>
            <person name="Maeda Y."/>
            <person name="Veluchamy A."/>
            <person name="Tanaka M."/>
            <person name="Abida H."/>
            <person name="Marechal E."/>
            <person name="Bowler C."/>
            <person name="Muto M."/>
            <person name="Sunaga Y."/>
            <person name="Tanaka M."/>
            <person name="Yoshino T."/>
            <person name="Taniguchi T."/>
            <person name="Fukuda Y."/>
            <person name="Nemoto M."/>
            <person name="Matsumoto M."/>
            <person name="Wong P.S."/>
            <person name="Aburatani S."/>
            <person name="Fujibuchi W."/>
        </authorList>
    </citation>
    <scope>NUCLEOTIDE SEQUENCE [LARGE SCALE GENOMIC DNA]</scope>
    <source>
        <strain evidence="2 3">JPCC DA0580</strain>
    </source>
</reference>
<dbReference type="AlphaFoldDB" id="A0A1Z5KQS4"/>
<dbReference type="PROSITE" id="PS50005">
    <property type="entry name" value="TPR"/>
    <property type="match status" value="1"/>
</dbReference>
<name>A0A1Z5KQS4_FISSO</name>
<evidence type="ECO:0000313" key="2">
    <source>
        <dbReference type="EMBL" id="GAX28673.1"/>
    </source>
</evidence>
<proteinExistence type="predicted"/>